<feature type="non-terminal residue" evidence="2">
    <location>
        <position position="126"/>
    </location>
</feature>
<evidence type="ECO:0000313" key="2">
    <source>
        <dbReference type="EMBL" id="MBA0765052.1"/>
    </source>
</evidence>
<feature type="domain" description="RNase H type-1" evidence="1">
    <location>
        <begin position="80"/>
        <end position="123"/>
    </location>
</feature>
<keyword evidence="3" id="KW-1185">Reference proteome</keyword>
<organism evidence="2 3">
    <name type="scientific">Gossypium trilobum</name>
    <dbReference type="NCBI Taxonomy" id="34281"/>
    <lineage>
        <taxon>Eukaryota</taxon>
        <taxon>Viridiplantae</taxon>
        <taxon>Streptophyta</taxon>
        <taxon>Embryophyta</taxon>
        <taxon>Tracheophyta</taxon>
        <taxon>Spermatophyta</taxon>
        <taxon>Magnoliopsida</taxon>
        <taxon>eudicotyledons</taxon>
        <taxon>Gunneridae</taxon>
        <taxon>Pentapetalae</taxon>
        <taxon>rosids</taxon>
        <taxon>malvids</taxon>
        <taxon>Malvales</taxon>
        <taxon>Malvaceae</taxon>
        <taxon>Malvoideae</taxon>
        <taxon>Gossypium</taxon>
    </lineage>
</organism>
<dbReference type="GO" id="GO:0004523">
    <property type="term" value="F:RNA-DNA hybrid ribonuclease activity"/>
    <property type="evidence" value="ECO:0007669"/>
    <property type="project" value="InterPro"/>
</dbReference>
<comment type="caution">
    <text evidence="2">The sequence shown here is derived from an EMBL/GenBank/DDBJ whole genome shotgun (WGS) entry which is preliminary data.</text>
</comment>
<dbReference type="GO" id="GO:0003676">
    <property type="term" value="F:nucleic acid binding"/>
    <property type="evidence" value="ECO:0007669"/>
    <property type="project" value="InterPro"/>
</dbReference>
<dbReference type="InterPro" id="IPR002156">
    <property type="entry name" value="RNaseH_domain"/>
</dbReference>
<dbReference type="Proteomes" id="UP000593568">
    <property type="component" value="Unassembled WGS sequence"/>
</dbReference>
<sequence>LGIGSNARYSICGHELEDVIHAIRDCVATKDVWSQIIPPQKQAYFFSEEIVKNAYSWAKQYFVVRNGGSTRQLSRVGSVENMGCAVARGVVRDHNGKWIIGFNRRLGTSSIFEAELWGILDGVLLM</sequence>
<dbReference type="AlphaFoldDB" id="A0A7J9DWB6"/>
<gene>
    <name evidence="2" type="ORF">Gotri_014313</name>
</gene>
<evidence type="ECO:0000313" key="3">
    <source>
        <dbReference type="Proteomes" id="UP000593568"/>
    </source>
</evidence>
<protein>
    <recommendedName>
        <fullName evidence="1">RNase H type-1 domain-containing protein</fullName>
    </recommendedName>
</protein>
<name>A0A7J9DWB6_9ROSI</name>
<dbReference type="EMBL" id="JABEZW010000005">
    <property type="protein sequence ID" value="MBA0765052.1"/>
    <property type="molecule type" value="Genomic_DNA"/>
</dbReference>
<dbReference type="Pfam" id="PF13456">
    <property type="entry name" value="RVT_3"/>
    <property type="match status" value="1"/>
</dbReference>
<accession>A0A7J9DWB6</accession>
<proteinExistence type="predicted"/>
<reference evidence="2 3" key="1">
    <citation type="journal article" date="2019" name="Genome Biol. Evol.">
        <title>Insights into the evolution of the New World diploid cottons (Gossypium, subgenus Houzingenia) based on genome sequencing.</title>
        <authorList>
            <person name="Grover C.E."/>
            <person name="Arick M.A. 2nd"/>
            <person name="Thrash A."/>
            <person name="Conover J.L."/>
            <person name="Sanders W.S."/>
            <person name="Peterson D.G."/>
            <person name="Frelichowski J.E."/>
            <person name="Scheffler J.A."/>
            <person name="Scheffler B.E."/>
            <person name="Wendel J.F."/>
        </authorList>
    </citation>
    <scope>NUCLEOTIDE SEQUENCE [LARGE SCALE GENOMIC DNA]</scope>
    <source>
        <strain evidence="2">8</strain>
        <tissue evidence="2">Leaf</tissue>
    </source>
</reference>
<evidence type="ECO:0000259" key="1">
    <source>
        <dbReference type="Pfam" id="PF13456"/>
    </source>
</evidence>